<dbReference type="Proteomes" id="UP001250656">
    <property type="component" value="Unassembled WGS sequence"/>
</dbReference>
<reference evidence="2 3" key="1">
    <citation type="submission" date="2023-09" db="EMBL/GenBank/DDBJ databases">
        <title>Novel taxa isolated from Blanes Bay.</title>
        <authorList>
            <person name="Rey-Velasco X."/>
            <person name="Lucena T."/>
        </authorList>
    </citation>
    <scope>NUCLEOTIDE SEQUENCE [LARGE SCALE GENOMIC DNA]</scope>
    <source>
        <strain evidence="2 3">S334</strain>
    </source>
</reference>
<comment type="caution">
    <text evidence="2">The sequence shown here is derived from an EMBL/GenBank/DDBJ whole genome shotgun (WGS) entry which is preliminary data.</text>
</comment>
<feature type="transmembrane region" description="Helical" evidence="1">
    <location>
        <begin position="12"/>
        <end position="30"/>
    </location>
</feature>
<feature type="transmembrane region" description="Helical" evidence="1">
    <location>
        <begin position="99"/>
        <end position="117"/>
    </location>
</feature>
<name>A0ABU3L9K7_9FLAO</name>
<evidence type="ECO:0000313" key="2">
    <source>
        <dbReference type="EMBL" id="MDT7829884.1"/>
    </source>
</evidence>
<evidence type="ECO:0000256" key="1">
    <source>
        <dbReference type="SAM" id="Phobius"/>
    </source>
</evidence>
<dbReference type="RefSeq" id="WP_314016134.1">
    <property type="nucleotide sequence ID" value="NZ_JAVTTP010000001.1"/>
</dbReference>
<feature type="transmembrane region" description="Helical" evidence="1">
    <location>
        <begin position="69"/>
        <end position="87"/>
    </location>
</feature>
<keyword evidence="1" id="KW-1133">Transmembrane helix</keyword>
<sequence length="128" mass="15127">MSTNEPYVLKSSHFYLIGFCLLAGCIYTAQRMGLPLPWWINNHVNDFLCMPIVLFICQYSVRKLKAEPAIQLSLPLILCVTLYYALFFEYYLPKVNPRYTADFWDVVLYFLGALFFYRMEKVKVAYTF</sequence>
<keyword evidence="1" id="KW-0472">Membrane</keyword>
<keyword evidence="1" id="KW-0812">Transmembrane</keyword>
<evidence type="ECO:0008006" key="4">
    <source>
        <dbReference type="Google" id="ProtNLM"/>
    </source>
</evidence>
<evidence type="ECO:0000313" key="3">
    <source>
        <dbReference type="Proteomes" id="UP001250656"/>
    </source>
</evidence>
<proteinExistence type="predicted"/>
<keyword evidence="3" id="KW-1185">Reference proteome</keyword>
<gene>
    <name evidence="2" type="ORF">RQM65_14515</name>
</gene>
<organism evidence="2 3">
    <name type="scientific">Pricia mediterranea</name>
    <dbReference type="NCBI Taxonomy" id="3076079"/>
    <lineage>
        <taxon>Bacteria</taxon>
        <taxon>Pseudomonadati</taxon>
        <taxon>Bacteroidota</taxon>
        <taxon>Flavobacteriia</taxon>
        <taxon>Flavobacteriales</taxon>
        <taxon>Flavobacteriaceae</taxon>
        <taxon>Pricia</taxon>
    </lineage>
</organism>
<accession>A0ABU3L9K7</accession>
<dbReference type="EMBL" id="JAVTTP010000001">
    <property type="protein sequence ID" value="MDT7829884.1"/>
    <property type="molecule type" value="Genomic_DNA"/>
</dbReference>
<feature type="transmembrane region" description="Helical" evidence="1">
    <location>
        <begin position="36"/>
        <end position="57"/>
    </location>
</feature>
<protein>
    <recommendedName>
        <fullName evidence="4">Magnesium citrate secondary transporter</fullName>
    </recommendedName>
</protein>